<accession>S7TNW4</accession>
<gene>
    <name evidence="3" type="ORF">dsmv_0312</name>
</gene>
<comment type="caution">
    <text evidence="3">The sequence shown here is derived from an EMBL/GenBank/DDBJ whole genome shotgun (WGS) entry which is preliminary data.</text>
</comment>
<dbReference type="Proteomes" id="UP000014977">
    <property type="component" value="Unassembled WGS sequence"/>
</dbReference>
<evidence type="ECO:0000256" key="2">
    <source>
        <dbReference type="SAM" id="Phobius"/>
    </source>
</evidence>
<evidence type="ECO:0000313" key="4">
    <source>
        <dbReference type="Proteomes" id="UP000014977"/>
    </source>
</evidence>
<proteinExistence type="predicted"/>
<dbReference type="EMBL" id="ATHJ01000094">
    <property type="protein sequence ID" value="EPR38902.1"/>
    <property type="molecule type" value="Genomic_DNA"/>
</dbReference>
<protein>
    <recommendedName>
        <fullName evidence="5">DUF304 domain-containing protein</fullName>
    </recommendedName>
</protein>
<feature type="transmembrane region" description="Helical" evidence="2">
    <location>
        <begin position="57"/>
        <end position="83"/>
    </location>
</feature>
<keyword evidence="2" id="KW-1133">Transmembrane helix</keyword>
<evidence type="ECO:0008006" key="5">
    <source>
        <dbReference type="Google" id="ProtNLM"/>
    </source>
</evidence>
<feature type="transmembrane region" description="Helical" evidence="2">
    <location>
        <begin position="27"/>
        <end position="45"/>
    </location>
</feature>
<keyword evidence="2" id="KW-0812">Transmembrane</keyword>
<feature type="region of interest" description="Disordered" evidence="1">
    <location>
        <begin position="174"/>
        <end position="195"/>
    </location>
</feature>
<reference evidence="3 4" key="1">
    <citation type="journal article" date="2013" name="Genome Announc.">
        <title>Draft genome sequences for three mercury-methylating, sulfate-reducing bacteria.</title>
        <authorList>
            <person name="Brown S.D."/>
            <person name="Hurt R.A.Jr."/>
            <person name="Gilmour C.C."/>
            <person name="Elias D.A."/>
        </authorList>
    </citation>
    <scope>NUCLEOTIDE SEQUENCE [LARGE SCALE GENOMIC DNA]</scope>
    <source>
        <strain evidence="3 4">DSM 2059</strain>
    </source>
</reference>
<keyword evidence="4" id="KW-1185">Reference proteome</keyword>
<sequence>MSLDQNVIEDQNFLEITYRWYEPYHKAACIFFGVWNILSFILFYNELLKLVSGQMPALKAAVATLLFVLLWLVPVYWMLVLALNRTVIQLTRKEMVVRHGPLPYFISNEIFPTRDLRNIWLENADPESEEGEGATDIIAVLKNGEERTVIKNVKDTMDSEIIRDRINAWLEKAGGTSRRTPKSISPPNPMVNKAT</sequence>
<evidence type="ECO:0000313" key="3">
    <source>
        <dbReference type="EMBL" id="EPR38902.1"/>
    </source>
</evidence>
<dbReference type="OrthoDB" id="1490293at2"/>
<keyword evidence="2" id="KW-0472">Membrane</keyword>
<organism evidence="3 4">
    <name type="scientific">Desulfococcus multivorans DSM 2059</name>
    <dbReference type="NCBI Taxonomy" id="1121405"/>
    <lineage>
        <taxon>Bacteria</taxon>
        <taxon>Pseudomonadati</taxon>
        <taxon>Thermodesulfobacteriota</taxon>
        <taxon>Desulfobacteria</taxon>
        <taxon>Desulfobacterales</taxon>
        <taxon>Desulfococcaceae</taxon>
        <taxon>Desulfococcus</taxon>
    </lineage>
</organism>
<name>S7TNW4_DESML</name>
<dbReference type="AlphaFoldDB" id="S7TNW4"/>
<evidence type="ECO:0000256" key="1">
    <source>
        <dbReference type="SAM" id="MobiDB-lite"/>
    </source>
</evidence>